<dbReference type="Gene3D" id="3.20.20.150">
    <property type="entry name" value="Divalent-metal-dependent TIM barrel enzymes"/>
    <property type="match status" value="1"/>
</dbReference>
<name>A0A0G3GRX5_9CORY</name>
<dbReference type="STRING" id="1050174.CEPID_02035"/>
<dbReference type="AlphaFoldDB" id="A0A0G3GRX5"/>
<accession>A0A0G3GRX5</accession>
<gene>
    <name evidence="1" type="ORF">CEPID_02035</name>
</gene>
<dbReference type="RefSeq" id="WP_047239535.1">
    <property type="nucleotide sequence ID" value="NZ_CP011541.1"/>
</dbReference>
<dbReference type="KEGG" id="cei:CEPID_02035"/>
<dbReference type="InterPro" id="IPR036237">
    <property type="entry name" value="Xyl_isomerase-like_sf"/>
</dbReference>
<proteinExistence type="predicted"/>
<evidence type="ECO:0000313" key="1">
    <source>
        <dbReference type="EMBL" id="AKK02288.1"/>
    </source>
</evidence>
<dbReference type="PATRIC" id="fig|1050174.4.peg.410"/>
<dbReference type="OrthoDB" id="7307665at2"/>
<keyword evidence="2" id="KW-1185">Reference proteome</keyword>
<evidence type="ECO:0008006" key="3">
    <source>
        <dbReference type="Google" id="ProtNLM"/>
    </source>
</evidence>
<dbReference type="SUPFAM" id="SSF51658">
    <property type="entry name" value="Xylose isomerase-like"/>
    <property type="match status" value="1"/>
</dbReference>
<dbReference type="EMBL" id="CP011541">
    <property type="protein sequence ID" value="AKK02288.1"/>
    <property type="molecule type" value="Genomic_DNA"/>
</dbReference>
<evidence type="ECO:0000313" key="2">
    <source>
        <dbReference type="Proteomes" id="UP000035368"/>
    </source>
</evidence>
<sequence>MTRFSECIVGAYAAMPTTQAESEKFYTALSQSGFVTGIEVPWLGTASADDPDWRRLAGQLSGRFRGGVVTAIPGTMKTLAHNPDFGIGSTDSAGRAAGIAFITQVLRNTAQLNDVTGEETISRVAVHSAPSRTARVDALRESLAELVPVADSYGIALIIEHCDAYDGVGPGEKEFLTLDEEITACADTNTPITINWGRSVVESHDVDKPAKQVKQLKEAGLLGGIMCSGAGPAATQYGPAWADAHLPLSTDEPSSWMTPDKVAEFCAATAGAAVYHGIKIQVPKDADIETRIGMLRSVYSAMTNPVET</sequence>
<dbReference type="Pfam" id="PF16154">
    <property type="entry name" value="DUF4862"/>
    <property type="match status" value="1"/>
</dbReference>
<organism evidence="1 2">
    <name type="scientific">Corynebacterium epidermidicanis</name>
    <dbReference type="NCBI Taxonomy" id="1050174"/>
    <lineage>
        <taxon>Bacteria</taxon>
        <taxon>Bacillati</taxon>
        <taxon>Actinomycetota</taxon>
        <taxon>Actinomycetes</taxon>
        <taxon>Mycobacteriales</taxon>
        <taxon>Corynebacteriaceae</taxon>
        <taxon>Corynebacterium</taxon>
    </lineage>
</organism>
<reference evidence="1 2" key="1">
    <citation type="submission" date="2015-05" db="EMBL/GenBank/DDBJ databases">
        <title>Complete genome sequence of Corynebacterium epidermidicanis DSM 45586, isolated from the skin of a dog suffering from pruritus.</title>
        <authorList>
            <person name="Ruckert C."/>
            <person name="Albersmeier A."/>
            <person name="Winkler A."/>
            <person name="Tauch A."/>
        </authorList>
    </citation>
    <scope>NUCLEOTIDE SEQUENCE [LARGE SCALE GENOMIC DNA]</scope>
    <source>
        <strain evidence="1 2">DSM 45586</strain>
    </source>
</reference>
<dbReference type="InterPro" id="IPR032344">
    <property type="entry name" value="DUF4862"/>
</dbReference>
<protein>
    <recommendedName>
        <fullName evidence="3">DUF4862 family protein</fullName>
    </recommendedName>
</protein>
<dbReference type="Proteomes" id="UP000035368">
    <property type="component" value="Chromosome"/>
</dbReference>